<accession>A0A0A8ZYX9</accession>
<feature type="chain" id="PRO_5002062398" description="Secreted protein" evidence="1">
    <location>
        <begin position="19"/>
        <end position="79"/>
    </location>
</feature>
<sequence length="79" mass="8514">MLLLQCLVCIASMSSLSCLNSVSNIASPQLESSAEDRPNGVGSGAALFDGPLNLRDRATREEKTWQLVYCVGGRELIEK</sequence>
<evidence type="ECO:0008006" key="3">
    <source>
        <dbReference type="Google" id="ProtNLM"/>
    </source>
</evidence>
<proteinExistence type="predicted"/>
<keyword evidence="1" id="KW-0732">Signal</keyword>
<name>A0A0A8ZYX9_ARUDO</name>
<dbReference type="AlphaFoldDB" id="A0A0A8ZYX9"/>
<protein>
    <recommendedName>
        <fullName evidence="3">Secreted protein</fullName>
    </recommendedName>
</protein>
<evidence type="ECO:0000256" key="1">
    <source>
        <dbReference type="SAM" id="SignalP"/>
    </source>
</evidence>
<feature type="signal peptide" evidence="1">
    <location>
        <begin position="1"/>
        <end position="18"/>
    </location>
</feature>
<evidence type="ECO:0000313" key="2">
    <source>
        <dbReference type="EMBL" id="JAD42938.1"/>
    </source>
</evidence>
<reference evidence="2" key="2">
    <citation type="journal article" date="2015" name="Data Brief">
        <title>Shoot transcriptome of the giant reed, Arundo donax.</title>
        <authorList>
            <person name="Barrero R.A."/>
            <person name="Guerrero F.D."/>
            <person name="Moolhuijzen P."/>
            <person name="Goolsby J.A."/>
            <person name="Tidwell J."/>
            <person name="Bellgard S.E."/>
            <person name="Bellgard M.I."/>
        </authorList>
    </citation>
    <scope>NUCLEOTIDE SEQUENCE</scope>
    <source>
        <tissue evidence="2">Shoot tissue taken approximately 20 cm above the soil surface</tissue>
    </source>
</reference>
<dbReference type="EMBL" id="GBRH01254957">
    <property type="protein sequence ID" value="JAD42938.1"/>
    <property type="molecule type" value="Transcribed_RNA"/>
</dbReference>
<reference evidence="2" key="1">
    <citation type="submission" date="2014-09" db="EMBL/GenBank/DDBJ databases">
        <authorList>
            <person name="Magalhaes I.L.F."/>
            <person name="Oliveira U."/>
            <person name="Santos F.R."/>
            <person name="Vidigal T.H.D.A."/>
            <person name="Brescovit A.D."/>
            <person name="Santos A.J."/>
        </authorList>
    </citation>
    <scope>NUCLEOTIDE SEQUENCE</scope>
    <source>
        <tissue evidence="2">Shoot tissue taken approximately 20 cm above the soil surface</tissue>
    </source>
</reference>
<organism evidence="2">
    <name type="scientific">Arundo donax</name>
    <name type="common">Giant reed</name>
    <name type="synonym">Donax arundinaceus</name>
    <dbReference type="NCBI Taxonomy" id="35708"/>
    <lineage>
        <taxon>Eukaryota</taxon>
        <taxon>Viridiplantae</taxon>
        <taxon>Streptophyta</taxon>
        <taxon>Embryophyta</taxon>
        <taxon>Tracheophyta</taxon>
        <taxon>Spermatophyta</taxon>
        <taxon>Magnoliopsida</taxon>
        <taxon>Liliopsida</taxon>
        <taxon>Poales</taxon>
        <taxon>Poaceae</taxon>
        <taxon>PACMAD clade</taxon>
        <taxon>Arundinoideae</taxon>
        <taxon>Arundineae</taxon>
        <taxon>Arundo</taxon>
    </lineage>
</organism>